<evidence type="ECO:0000256" key="1">
    <source>
        <dbReference type="SAM" id="Phobius"/>
    </source>
</evidence>
<comment type="caution">
    <text evidence="2">The sequence shown here is derived from an EMBL/GenBank/DDBJ whole genome shotgun (WGS) entry which is preliminary data.</text>
</comment>
<keyword evidence="1" id="KW-1133">Transmembrane helix</keyword>
<keyword evidence="1" id="KW-0812">Transmembrane</keyword>
<accession>A0ABV2A1T2</accession>
<sequence length="60" mass="5902">MSVPQLLALLLALSVSVHIGCAGAFIAWRGGARPASALLVGASATGTACALYLTAVGAYQ</sequence>
<name>A0ABV2A1T2_9ACTN</name>
<gene>
    <name evidence="2" type="ORF">ABUK86_26305</name>
</gene>
<organism evidence="2 3">
    <name type="scientific">Nocardiopsis tropica</name>
    <dbReference type="NCBI Taxonomy" id="109330"/>
    <lineage>
        <taxon>Bacteria</taxon>
        <taxon>Bacillati</taxon>
        <taxon>Actinomycetota</taxon>
        <taxon>Actinomycetes</taxon>
        <taxon>Streptosporangiales</taxon>
        <taxon>Nocardiopsidaceae</taxon>
        <taxon>Nocardiopsis</taxon>
    </lineage>
</organism>
<dbReference type="Proteomes" id="UP001432401">
    <property type="component" value="Unassembled WGS sequence"/>
</dbReference>
<protein>
    <submittedName>
        <fullName evidence="2">Uncharacterized protein</fullName>
    </submittedName>
</protein>
<feature type="transmembrane region" description="Helical" evidence="1">
    <location>
        <begin position="38"/>
        <end position="59"/>
    </location>
</feature>
<dbReference type="RefSeq" id="WP_352986167.1">
    <property type="nucleotide sequence ID" value="NZ_JBEQNA010000016.1"/>
</dbReference>
<dbReference type="EMBL" id="JBEQNB010000017">
    <property type="protein sequence ID" value="MES0837318.1"/>
    <property type="molecule type" value="Genomic_DNA"/>
</dbReference>
<keyword evidence="3" id="KW-1185">Reference proteome</keyword>
<proteinExistence type="predicted"/>
<keyword evidence="1" id="KW-0472">Membrane</keyword>
<reference evidence="2 3" key="1">
    <citation type="submission" date="2024-06" db="EMBL/GenBank/DDBJ databases">
        <authorList>
            <person name="Bataeva Y.V."/>
            <person name="Grigorian L.N."/>
            <person name="Solomentsev V.I."/>
        </authorList>
    </citation>
    <scope>NUCLEOTIDE SEQUENCE [LARGE SCALE GENOMIC DNA]</scope>
    <source>
        <strain evidence="3">SCPM-O-B-12605 (RCAM04882)</strain>
    </source>
</reference>
<evidence type="ECO:0000313" key="2">
    <source>
        <dbReference type="EMBL" id="MES0837318.1"/>
    </source>
</evidence>
<evidence type="ECO:0000313" key="3">
    <source>
        <dbReference type="Proteomes" id="UP001432401"/>
    </source>
</evidence>